<proteinExistence type="predicted"/>
<keyword evidence="2" id="KW-1185">Reference proteome</keyword>
<accession>A0A6G9H1E1</accession>
<evidence type="ECO:0000313" key="1">
    <source>
        <dbReference type="EMBL" id="QIQ04294.1"/>
    </source>
</evidence>
<dbReference type="RefSeq" id="WP_167031846.1">
    <property type="nucleotide sequence ID" value="NZ_CP050177.1"/>
</dbReference>
<dbReference type="KEGG" id="slia:HA039_20070"/>
<sequence length="483" mass="52319">MTRGESMAERKLRRLQVNRTDQLAHIRAELVRLGDHESLRQLDASVAEWRKSEGTAPYDPVTTLMRQVTEEMKTALRDLGFAQERLDTVVVCSFPQNDVSAQMTPFDDGSGLVEVSDSIITLAGLYGQFSGIGLARIGARGALRGMIEAFRAAREGAMGGDPAVLTALLRYYNVNQRVFGKSAKLGHRASPQVMEIGSLVTLQAARFVIGHELAHHVLEHRTPLSAFSPGEHVPACTGDQRLELDADLLAHRATERASEREFAGTAAEPAIQFSSLLGPLVAMLAVHVTEEALFVRSGTTHPPARTRAKLLLDRIDEGERNVATLFLGTLLTATERSAVFDGSAPVFDWEWVVRSPDLLSTQPQEYLRTITLLDRLQSRPPHSLVEMMERMAEDVGGWVAEGARLAVAGNCAAALVSWGVDEETATVLADPRRALLFHTLVDEIRTGLAKRGAPDKELLGISVAAACLVGSALKAAAGRSKVG</sequence>
<reference evidence="1 2" key="1">
    <citation type="submission" date="2020-03" db="EMBL/GenBank/DDBJ databases">
        <title>A novel species.</title>
        <authorList>
            <person name="Gao J."/>
        </authorList>
    </citation>
    <scope>NUCLEOTIDE SEQUENCE [LARGE SCALE GENOMIC DNA]</scope>
    <source>
        <strain evidence="1 2">QMT-12</strain>
    </source>
</reference>
<evidence type="ECO:0008006" key="3">
    <source>
        <dbReference type="Google" id="ProtNLM"/>
    </source>
</evidence>
<organism evidence="1 2">
    <name type="scientific">Streptomyces liangshanensis</name>
    <dbReference type="NCBI Taxonomy" id="2717324"/>
    <lineage>
        <taxon>Bacteria</taxon>
        <taxon>Bacillati</taxon>
        <taxon>Actinomycetota</taxon>
        <taxon>Actinomycetes</taxon>
        <taxon>Kitasatosporales</taxon>
        <taxon>Streptomycetaceae</taxon>
        <taxon>Streptomyces</taxon>
    </lineage>
</organism>
<name>A0A6G9H1E1_9ACTN</name>
<protein>
    <recommendedName>
        <fullName evidence="3">IrrE N-terminal-like domain-containing protein</fullName>
    </recommendedName>
</protein>
<gene>
    <name evidence="1" type="ORF">HA039_20070</name>
</gene>
<evidence type="ECO:0000313" key="2">
    <source>
        <dbReference type="Proteomes" id="UP000501179"/>
    </source>
</evidence>
<dbReference type="EMBL" id="CP050177">
    <property type="protein sequence ID" value="QIQ04294.1"/>
    <property type="molecule type" value="Genomic_DNA"/>
</dbReference>
<dbReference type="AlphaFoldDB" id="A0A6G9H1E1"/>
<dbReference type="Proteomes" id="UP000501179">
    <property type="component" value="Chromosome"/>
</dbReference>